<dbReference type="Gene3D" id="3.40.970.40">
    <property type="entry name" value="fibrinogen binding protein from staphylococcus aureus domain like"/>
    <property type="match status" value="1"/>
</dbReference>
<accession>A0A229P5T4</accession>
<keyword evidence="1 5" id="KW-0820">tRNA-binding</keyword>
<dbReference type="RefSeq" id="WP_089524537.1">
    <property type="nucleotide sequence ID" value="NZ_NMUQ01000001.1"/>
</dbReference>
<keyword evidence="3 5" id="KW-0694">RNA-binding</keyword>
<organism evidence="8 9">
    <name type="scientific">Paenibacillus herberti</name>
    <dbReference type="NCBI Taxonomy" id="1619309"/>
    <lineage>
        <taxon>Bacteria</taxon>
        <taxon>Bacillati</taxon>
        <taxon>Bacillota</taxon>
        <taxon>Bacilli</taxon>
        <taxon>Bacillales</taxon>
        <taxon>Paenibacillaceae</taxon>
        <taxon>Paenibacillus</taxon>
    </lineage>
</organism>
<keyword evidence="2 5" id="KW-0699">rRNA-binding</keyword>
<evidence type="ECO:0000256" key="2">
    <source>
        <dbReference type="ARBA" id="ARBA00022730"/>
    </source>
</evidence>
<dbReference type="Gene3D" id="2.30.310.10">
    <property type="entry name" value="ibrinogen binding protein from staphylococcus aureus domain"/>
    <property type="match status" value="1"/>
</dbReference>
<dbReference type="InterPro" id="IPR008532">
    <property type="entry name" value="NFACT_RNA-bd"/>
</dbReference>
<sequence>MALDGFVTRAAVHELQQLVGSRIHKIHQPTKRDLVLQTRGSGGGCRLLLSANPTYPRVHLTELSYQNPMEPPMFCMLLRKYCEGGQIEAIRQIGMERIIHIEIRQRDELGDLSLKTIIIELMGRHSNIILTDTASGIIHDGIHHITPAISSFRIVMPGSRYTSPPEQGKSNPLDIRSSEEFLAIMGAVISPKSNSIDFEAEATEEAAALPEPPQKRLVSAFSGFSPLLAKELMFRAAARSIADQAVENTGNDAEASSAAATARQGDGTAHDSAANSGSLSDDSVQAQELWPVFNTLLNAARDHDYEPNIVDKPDGKSFFSITTLTHVEGERQAFGTISECLEAFYGDKASRDTVKQRVSDMLQFLNNERAKNAKKLDKQAATLEEAKEAEKYRILGELLTTYMHSFQKGDRTVEVVNYYDENGASVTIELDPQLSPSENAQRYFRRYTKARNSTGAVLQQMELAREEIRYLDSLLQQLASASLQDVEEIREELVAGGYLRAREKRGAKRKKPTKPVLLCYTSSEGIQIFVGKNNTQNEYLTNKLAAQGDTWLHTKDIPGSHVVIRSQEFGDSTLEEAAMLAAHYSQARSSSMVPVDYTLIRHVHKPSGAKPGFVIYDRQKTLFITPDEDRLKKLPSEITS</sequence>
<feature type="domain" description="NFACT RNA-binding" evidence="7">
    <location>
        <begin position="519"/>
        <end position="607"/>
    </location>
</feature>
<feature type="region of interest" description="Disordered" evidence="6">
    <location>
        <begin position="249"/>
        <end position="280"/>
    </location>
</feature>
<evidence type="ECO:0000256" key="3">
    <source>
        <dbReference type="ARBA" id="ARBA00022884"/>
    </source>
</evidence>
<proteinExistence type="inferred from homology"/>
<dbReference type="Gene3D" id="1.10.8.50">
    <property type="match status" value="1"/>
</dbReference>
<dbReference type="GO" id="GO:0072344">
    <property type="term" value="P:rescue of stalled ribosome"/>
    <property type="evidence" value="ECO:0007669"/>
    <property type="project" value="UniProtKB-UniRule"/>
</dbReference>
<comment type="function">
    <text evidence="5">Key component of the ribosome quality control system (RQC), a ribosome-associated complex that mediates the extraction of incompletely synthesized nascent chains from stalled ribosomes and their subsequent degradation. RqcH recruits Ala-charged tRNA, and with RqcP directs the elongation of stalled nascent chains on 50S ribosomal subunits, leading to non-templated C-terminal alanine extensions (Ala tail). The Ala tail promotes nascent chain degradation. May add between 1 and at least 8 Ala residues. Binds to stalled 50S ribosomal subunits.</text>
</comment>
<evidence type="ECO:0000256" key="6">
    <source>
        <dbReference type="SAM" id="MobiDB-lite"/>
    </source>
</evidence>
<dbReference type="PANTHER" id="PTHR15239">
    <property type="entry name" value="NUCLEAR EXPORT MEDIATOR FACTOR NEMF"/>
    <property type="match status" value="1"/>
</dbReference>
<gene>
    <name evidence="5" type="primary">rqcH</name>
    <name evidence="8" type="ORF">CGZ75_03745</name>
</gene>
<name>A0A229P5T4_9BACL</name>
<dbReference type="InterPro" id="IPR051608">
    <property type="entry name" value="RQC_Subunit_NEMF"/>
</dbReference>
<dbReference type="OrthoDB" id="9766163at2"/>
<reference evidence="8 9" key="1">
    <citation type="submission" date="2017-07" db="EMBL/GenBank/DDBJ databases">
        <title>Paenibacillus herberti R33 genome sequencing and assembly.</title>
        <authorList>
            <person name="Su W."/>
        </authorList>
    </citation>
    <scope>NUCLEOTIDE SEQUENCE [LARGE SCALE GENOMIC DNA]</scope>
    <source>
        <strain evidence="8 9">R33</strain>
    </source>
</reference>
<dbReference type="GO" id="GO:0043023">
    <property type="term" value="F:ribosomal large subunit binding"/>
    <property type="evidence" value="ECO:0007669"/>
    <property type="project" value="UniProtKB-UniRule"/>
</dbReference>
<dbReference type="HAMAP" id="MF_00844_B">
    <property type="entry name" value="RqcH_B"/>
    <property type="match status" value="1"/>
</dbReference>
<comment type="similarity">
    <text evidence="5">Belongs to the NEMF family.</text>
</comment>
<evidence type="ECO:0000256" key="5">
    <source>
        <dbReference type="HAMAP-Rule" id="MF_00844"/>
    </source>
</evidence>
<protein>
    <recommendedName>
        <fullName evidence="5">Rqc2 homolog RqcH</fullName>
        <shortName evidence="5">RqcH</shortName>
    </recommendedName>
</protein>
<keyword evidence="5" id="KW-0175">Coiled coil</keyword>
<dbReference type="EMBL" id="NMUQ01000001">
    <property type="protein sequence ID" value="OXM17460.1"/>
    <property type="molecule type" value="Genomic_DNA"/>
</dbReference>
<evidence type="ECO:0000313" key="9">
    <source>
        <dbReference type="Proteomes" id="UP000215145"/>
    </source>
</evidence>
<feature type="coiled-coil region" evidence="5">
    <location>
        <begin position="366"/>
        <end position="393"/>
    </location>
</feature>
<keyword evidence="4 5" id="KW-0648">Protein biosynthesis</keyword>
<dbReference type="GO" id="GO:0019843">
    <property type="term" value="F:rRNA binding"/>
    <property type="evidence" value="ECO:0007669"/>
    <property type="project" value="UniProtKB-UniRule"/>
</dbReference>
<dbReference type="PANTHER" id="PTHR15239:SF6">
    <property type="entry name" value="RIBOSOME QUALITY CONTROL COMPLEX SUBUNIT NEMF"/>
    <property type="match status" value="1"/>
</dbReference>
<dbReference type="AlphaFoldDB" id="A0A229P5T4"/>
<keyword evidence="9" id="KW-1185">Reference proteome</keyword>
<dbReference type="FunFam" id="2.30.310.10:FF:000004">
    <property type="entry name" value="Fibronectin-binding protein A"/>
    <property type="match status" value="1"/>
</dbReference>
<comment type="subunit">
    <text evidence="5">Associates with stalled 50S ribosomal subunits. Binds to RqcP.</text>
</comment>
<evidence type="ECO:0000313" key="8">
    <source>
        <dbReference type="EMBL" id="OXM17460.1"/>
    </source>
</evidence>
<dbReference type="GO" id="GO:0000049">
    <property type="term" value="F:tRNA binding"/>
    <property type="evidence" value="ECO:0007669"/>
    <property type="project" value="UniProtKB-UniRule"/>
</dbReference>
<evidence type="ECO:0000259" key="7">
    <source>
        <dbReference type="Pfam" id="PF05670"/>
    </source>
</evidence>
<feature type="compositionally biased region" description="Low complexity" evidence="6">
    <location>
        <begin position="253"/>
        <end position="262"/>
    </location>
</feature>
<evidence type="ECO:0000256" key="1">
    <source>
        <dbReference type="ARBA" id="ARBA00022555"/>
    </source>
</evidence>
<dbReference type="Pfam" id="PF05833">
    <property type="entry name" value="NFACT_N"/>
    <property type="match status" value="1"/>
</dbReference>
<dbReference type="InterPro" id="IPR043682">
    <property type="entry name" value="RqcH_bacterial"/>
</dbReference>
<dbReference type="GO" id="GO:1990112">
    <property type="term" value="C:RQC complex"/>
    <property type="evidence" value="ECO:0007669"/>
    <property type="project" value="TreeGrafter"/>
</dbReference>
<dbReference type="Pfam" id="PF05670">
    <property type="entry name" value="NFACT-R_1"/>
    <property type="match status" value="1"/>
</dbReference>
<evidence type="ECO:0000256" key="4">
    <source>
        <dbReference type="ARBA" id="ARBA00022917"/>
    </source>
</evidence>
<dbReference type="Proteomes" id="UP000215145">
    <property type="component" value="Unassembled WGS sequence"/>
</dbReference>
<comment type="caution">
    <text evidence="8">The sequence shown here is derived from an EMBL/GenBank/DDBJ whole genome shotgun (WGS) entry which is preliminary data.</text>
</comment>